<comment type="caution">
    <text evidence="11">The sequence shown here is derived from an EMBL/GenBank/DDBJ whole genome shotgun (WGS) entry which is preliminary data.</text>
</comment>
<dbReference type="InterPro" id="IPR051792">
    <property type="entry name" value="GGT_bact"/>
</dbReference>
<dbReference type="EC" id="2.3.2.2" evidence="9"/>
<dbReference type="NCBIfam" id="TIGR00066">
    <property type="entry name" value="g_glut_trans"/>
    <property type="match status" value="1"/>
</dbReference>
<evidence type="ECO:0000313" key="12">
    <source>
        <dbReference type="Proteomes" id="UP001596391"/>
    </source>
</evidence>
<keyword evidence="5 9" id="KW-0378">Hydrolase</keyword>
<dbReference type="EMBL" id="JBHSWI010000001">
    <property type="protein sequence ID" value="MFC6646017.1"/>
    <property type="molecule type" value="Genomic_DNA"/>
</dbReference>
<dbReference type="InterPro" id="IPR055262">
    <property type="entry name" value="GGT_CS"/>
</dbReference>
<dbReference type="RefSeq" id="WP_263369718.1">
    <property type="nucleotide sequence ID" value="NZ_JAGSYD010000001.1"/>
</dbReference>
<reference evidence="12" key="1">
    <citation type="journal article" date="2019" name="Int. J. Syst. Evol. Microbiol.">
        <title>The Global Catalogue of Microorganisms (GCM) 10K type strain sequencing project: providing services to taxonomists for standard genome sequencing and annotation.</title>
        <authorList>
            <consortium name="The Broad Institute Genomics Platform"/>
            <consortium name="The Broad Institute Genome Sequencing Center for Infectious Disease"/>
            <person name="Wu L."/>
            <person name="Ma J."/>
        </authorList>
    </citation>
    <scope>NUCLEOTIDE SEQUENCE [LARGE SCALE GENOMIC DNA]</scope>
    <source>
        <strain evidence="12">CGMCC 1.16026</strain>
    </source>
</reference>
<protein>
    <recommendedName>
        <fullName evidence="9">Glutathione hydrolase proenzyme</fullName>
        <ecNumber evidence="9">2.3.2.2</ecNumber>
        <ecNumber evidence="9">3.4.19.13</ecNumber>
    </recommendedName>
    <component>
        <recommendedName>
            <fullName evidence="9">Glutathione hydrolase large chain</fullName>
        </recommendedName>
    </component>
    <component>
        <recommendedName>
            <fullName evidence="9">Glutathione hydrolase small chain</fullName>
        </recommendedName>
    </component>
</protein>
<dbReference type="EC" id="3.4.19.13" evidence="9"/>
<feature type="chain" id="PRO_5046950783" description="Glutathione hydrolase proenzyme" evidence="10">
    <location>
        <begin position="20"/>
        <end position="607"/>
    </location>
</feature>
<evidence type="ECO:0000256" key="9">
    <source>
        <dbReference type="RuleBase" id="RU368036"/>
    </source>
</evidence>
<comment type="similarity">
    <text evidence="3 9">Belongs to the gamma-glutamyltransferase family.</text>
</comment>
<name>A0ABW1Z979_9BACT</name>
<dbReference type="PANTHER" id="PTHR43199">
    <property type="entry name" value="GLUTATHIONE HYDROLASE"/>
    <property type="match status" value="1"/>
</dbReference>
<evidence type="ECO:0000256" key="2">
    <source>
        <dbReference type="ARBA" id="ARBA00001089"/>
    </source>
</evidence>
<dbReference type="Proteomes" id="UP001596391">
    <property type="component" value="Unassembled WGS sequence"/>
</dbReference>
<dbReference type="PANTHER" id="PTHR43199:SF1">
    <property type="entry name" value="GLUTATHIONE HYDROLASE PROENZYME"/>
    <property type="match status" value="1"/>
</dbReference>
<dbReference type="InterPro" id="IPR043137">
    <property type="entry name" value="GGT_ssub_C"/>
</dbReference>
<evidence type="ECO:0000256" key="5">
    <source>
        <dbReference type="ARBA" id="ARBA00022801"/>
    </source>
</evidence>
<dbReference type="Gene3D" id="3.60.20.40">
    <property type="match status" value="1"/>
</dbReference>
<dbReference type="SUPFAM" id="SSF56235">
    <property type="entry name" value="N-terminal nucleophile aminohydrolases (Ntn hydrolases)"/>
    <property type="match status" value="1"/>
</dbReference>
<keyword evidence="7 9" id="KW-0012">Acyltransferase</keyword>
<keyword evidence="4 9" id="KW-0808">Transferase</keyword>
<evidence type="ECO:0000256" key="8">
    <source>
        <dbReference type="ARBA" id="ARBA00047417"/>
    </source>
</evidence>
<proteinExistence type="inferred from homology"/>
<organism evidence="11 12">
    <name type="scientific">Granulicella cerasi</name>
    <dbReference type="NCBI Taxonomy" id="741063"/>
    <lineage>
        <taxon>Bacteria</taxon>
        <taxon>Pseudomonadati</taxon>
        <taxon>Acidobacteriota</taxon>
        <taxon>Terriglobia</taxon>
        <taxon>Terriglobales</taxon>
        <taxon>Acidobacteriaceae</taxon>
        <taxon>Granulicella</taxon>
    </lineage>
</organism>
<comment type="catalytic activity">
    <reaction evidence="2 9">
        <text>glutathione + H2O = L-cysteinylglycine + L-glutamate</text>
        <dbReference type="Rhea" id="RHEA:28807"/>
        <dbReference type="ChEBI" id="CHEBI:15377"/>
        <dbReference type="ChEBI" id="CHEBI:29985"/>
        <dbReference type="ChEBI" id="CHEBI:57925"/>
        <dbReference type="ChEBI" id="CHEBI:61694"/>
        <dbReference type="EC" id="3.4.19.13"/>
    </reaction>
</comment>
<keyword evidence="12" id="KW-1185">Reference proteome</keyword>
<dbReference type="Gene3D" id="1.10.246.130">
    <property type="match status" value="1"/>
</dbReference>
<comment type="PTM">
    <text evidence="9">Cleaved by autocatalysis into a large and a small subunit.</text>
</comment>
<comment type="pathway">
    <text evidence="9">Sulfur metabolism; glutathione metabolism.</text>
</comment>
<keyword evidence="10" id="KW-0732">Signal</keyword>
<evidence type="ECO:0000256" key="3">
    <source>
        <dbReference type="ARBA" id="ARBA00009381"/>
    </source>
</evidence>
<comment type="subunit">
    <text evidence="9">This enzyme consists of two polypeptide chains, which are synthesized in precursor form from a single polypeptide.</text>
</comment>
<dbReference type="InterPro" id="IPR043138">
    <property type="entry name" value="GGT_lsub"/>
</dbReference>
<dbReference type="PROSITE" id="PS00462">
    <property type="entry name" value="G_GLU_TRANSPEPTIDASE"/>
    <property type="match status" value="1"/>
</dbReference>
<comment type="catalytic activity">
    <reaction evidence="1 9">
        <text>an S-substituted glutathione + H2O = an S-substituted L-cysteinylglycine + L-glutamate</text>
        <dbReference type="Rhea" id="RHEA:59468"/>
        <dbReference type="ChEBI" id="CHEBI:15377"/>
        <dbReference type="ChEBI" id="CHEBI:29985"/>
        <dbReference type="ChEBI" id="CHEBI:90779"/>
        <dbReference type="ChEBI" id="CHEBI:143103"/>
        <dbReference type="EC" id="3.4.19.13"/>
    </reaction>
</comment>
<dbReference type="Pfam" id="PF01019">
    <property type="entry name" value="G_glu_transpept"/>
    <property type="match status" value="1"/>
</dbReference>
<accession>A0ABW1Z979</accession>
<evidence type="ECO:0000256" key="4">
    <source>
        <dbReference type="ARBA" id="ARBA00022679"/>
    </source>
</evidence>
<evidence type="ECO:0000256" key="7">
    <source>
        <dbReference type="ARBA" id="ARBA00023315"/>
    </source>
</evidence>
<sequence>MKKAFSAALALSVAAVASAQSAVVPPDVNKPVIKDHAMVVSIQHDATDAGVEILKAGGNAVDAAVAVGFALAVTYPQAGNIGGGGFMLIRPGTDKFAGGKPHFLDYREKAPAAASRDMYLDKDGNIIPKMSTVGSKASGVPGTVAGLTFAEEHYGKLGLKRVMQPAIHLAREGFVLSEQEANNFHGSILKNQPESYRIFQRNGNFYKSGELFKQPELAATLQRVADNPSDFYKGQLAEQIDRFERANGGIITAADLAAYECKERTPLIGHYRGLEVLTSPPPSSGGIVLLESLNILEGYDLKKIGADRSPEQIHLITEAFRRAYMDRGDYLGDPDFTTMPLKQMNDPAYAAAWRKTIDPKMATPSKDLVRPTGFMPEPPKQDDKPVHESPQTTHFSVVDADGNAVSSTYTLNFPYGSGITVAGLGFLLNDEMDDFASKMGVPNGFGLIQGPANAIAPGKRPLSSMTPTIVSESESCMTVKLRSKQQVCHPGKLRLVLGSPGGSTIITTVANDLISVVDNSLDIQSAADAPRFHHQYLPDVLQFEKKFPVPVVEAMKLRGYTTKRAAEFDEKSAGQWGDSELIARDPKTGKLMGGHDMRRNYGKADGY</sequence>
<keyword evidence="9" id="KW-0317">Glutathione biosynthesis</keyword>
<evidence type="ECO:0000256" key="6">
    <source>
        <dbReference type="ARBA" id="ARBA00023145"/>
    </source>
</evidence>
<evidence type="ECO:0000256" key="1">
    <source>
        <dbReference type="ARBA" id="ARBA00001049"/>
    </source>
</evidence>
<feature type="signal peptide" evidence="10">
    <location>
        <begin position="1"/>
        <end position="19"/>
    </location>
</feature>
<evidence type="ECO:0000256" key="10">
    <source>
        <dbReference type="SAM" id="SignalP"/>
    </source>
</evidence>
<dbReference type="PRINTS" id="PR01210">
    <property type="entry name" value="GGTRANSPTASE"/>
</dbReference>
<dbReference type="InterPro" id="IPR029055">
    <property type="entry name" value="Ntn_hydrolases_N"/>
</dbReference>
<gene>
    <name evidence="11" type="primary">ggt</name>
    <name evidence="11" type="ORF">ACFQBQ_10575</name>
</gene>
<comment type="catalytic activity">
    <reaction evidence="8 9">
        <text>an N-terminal (5-L-glutamyl)-[peptide] + an alpha-amino acid = 5-L-glutamyl amino acid + an N-terminal L-alpha-aminoacyl-[peptide]</text>
        <dbReference type="Rhea" id="RHEA:23904"/>
        <dbReference type="Rhea" id="RHEA-COMP:9780"/>
        <dbReference type="Rhea" id="RHEA-COMP:9795"/>
        <dbReference type="ChEBI" id="CHEBI:77644"/>
        <dbReference type="ChEBI" id="CHEBI:78597"/>
        <dbReference type="ChEBI" id="CHEBI:78599"/>
        <dbReference type="ChEBI" id="CHEBI:78608"/>
        <dbReference type="EC" id="2.3.2.2"/>
    </reaction>
</comment>
<keyword evidence="6 9" id="KW-0865">Zymogen</keyword>
<dbReference type="InterPro" id="IPR000101">
    <property type="entry name" value="GGT_peptidase"/>
</dbReference>
<dbReference type="GO" id="GO:0103068">
    <property type="term" value="F:leukotriene C4 gamma-glutamyl transferase activity"/>
    <property type="evidence" value="ECO:0007669"/>
    <property type="project" value="UniProtKB-EC"/>
</dbReference>
<evidence type="ECO:0000313" key="11">
    <source>
        <dbReference type="EMBL" id="MFC6646017.1"/>
    </source>
</evidence>